<feature type="domain" description="Protein kinase" evidence="8">
    <location>
        <begin position="82"/>
        <end position="369"/>
    </location>
</feature>
<evidence type="ECO:0000313" key="10">
    <source>
        <dbReference type="Proteomes" id="UP000316304"/>
    </source>
</evidence>
<evidence type="ECO:0000313" key="9">
    <source>
        <dbReference type="EMBL" id="TWU24815.1"/>
    </source>
</evidence>
<feature type="binding site" evidence="5">
    <location>
        <position position="111"/>
    </location>
    <ligand>
        <name>ATP</name>
        <dbReference type="ChEBI" id="CHEBI:30616"/>
    </ligand>
</feature>
<dbReference type="GO" id="GO:0004674">
    <property type="term" value="F:protein serine/threonine kinase activity"/>
    <property type="evidence" value="ECO:0007669"/>
    <property type="project" value="UniProtKB-EC"/>
</dbReference>
<organism evidence="9 10">
    <name type="scientific">Novipirellula galeiformis</name>
    <dbReference type="NCBI Taxonomy" id="2528004"/>
    <lineage>
        <taxon>Bacteria</taxon>
        <taxon>Pseudomonadati</taxon>
        <taxon>Planctomycetota</taxon>
        <taxon>Planctomycetia</taxon>
        <taxon>Pirellulales</taxon>
        <taxon>Pirellulaceae</taxon>
        <taxon>Novipirellula</taxon>
    </lineage>
</organism>
<dbReference type="SUPFAM" id="SSF56112">
    <property type="entry name" value="Protein kinase-like (PK-like)"/>
    <property type="match status" value="1"/>
</dbReference>
<dbReference type="PANTHER" id="PTHR43289:SF34">
    <property type="entry name" value="SERINE_THREONINE-PROTEIN KINASE YBDM-RELATED"/>
    <property type="match status" value="1"/>
</dbReference>
<dbReference type="InterPro" id="IPR000719">
    <property type="entry name" value="Prot_kinase_dom"/>
</dbReference>
<dbReference type="PROSITE" id="PS00107">
    <property type="entry name" value="PROTEIN_KINASE_ATP"/>
    <property type="match status" value="1"/>
</dbReference>
<accession>A0A5C6CL63</accession>
<dbReference type="InterPro" id="IPR011009">
    <property type="entry name" value="Kinase-like_dom_sf"/>
</dbReference>
<name>A0A5C6CL63_9BACT</name>
<dbReference type="EMBL" id="SJPT01000002">
    <property type="protein sequence ID" value="TWU24815.1"/>
    <property type="molecule type" value="Genomic_DNA"/>
</dbReference>
<dbReference type="EC" id="2.7.11.1" evidence="9"/>
<keyword evidence="4 5" id="KW-0067">ATP-binding</keyword>
<keyword evidence="3 9" id="KW-0418">Kinase</keyword>
<keyword evidence="7" id="KW-0472">Membrane</keyword>
<evidence type="ECO:0000256" key="6">
    <source>
        <dbReference type="SAM" id="MobiDB-lite"/>
    </source>
</evidence>
<dbReference type="InterPro" id="IPR017441">
    <property type="entry name" value="Protein_kinase_ATP_BS"/>
</dbReference>
<dbReference type="Gene3D" id="1.10.510.10">
    <property type="entry name" value="Transferase(Phosphotransferase) domain 1"/>
    <property type="match status" value="1"/>
</dbReference>
<evidence type="ECO:0000256" key="1">
    <source>
        <dbReference type="ARBA" id="ARBA00022679"/>
    </source>
</evidence>
<dbReference type="InterPro" id="IPR008271">
    <property type="entry name" value="Ser/Thr_kinase_AS"/>
</dbReference>
<feature type="region of interest" description="Disordered" evidence="6">
    <location>
        <begin position="218"/>
        <end position="237"/>
    </location>
</feature>
<evidence type="ECO:0000256" key="7">
    <source>
        <dbReference type="SAM" id="Phobius"/>
    </source>
</evidence>
<keyword evidence="10" id="KW-1185">Reference proteome</keyword>
<comment type="caution">
    <text evidence="9">The sequence shown here is derived from an EMBL/GenBank/DDBJ whole genome shotgun (WGS) entry which is preliminary data.</text>
</comment>
<dbReference type="PANTHER" id="PTHR43289">
    <property type="entry name" value="MITOGEN-ACTIVATED PROTEIN KINASE KINASE KINASE 20-RELATED"/>
    <property type="match status" value="1"/>
</dbReference>
<dbReference type="Pfam" id="PF00069">
    <property type="entry name" value="Pkinase"/>
    <property type="match status" value="1"/>
</dbReference>
<dbReference type="CDD" id="cd14014">
    <property type="entry name" value="STKc_PknB_like"/>
    <property type="match status" value="1"/>
</dbReference>
<evidence type="ECO:0000259" key="8">
    <source>
        <dbReference type="PROSITE" id="PS50011"/>
    </source>
</evidence>
<dbReference type="AlphaFoldDB" id="A0A5C6CL63"/>
<dbReference type="PROSITE" id="PS50011">
    <property type="entry name" value="PROTEIN_KINASE_DOM"/>
    <property type="match status" value="1"/>
</dbReference>
<evidence type="ECO:0000256" key="3">
    <source>
        <dbReference type="ARBA" id="ARBA00022777"/>
    </source>
</evidence>
<dbReference type="Proteomes" id="UP000316304">
    <property type="component" value="Unassembled WGS sequence"/>
</dbReference>
<reference evidence="9 10" key="1">
    <citation type="submission" date="2019-02" db="EMBL/GenBank/DDBJ databases">
        <title>Deep-cultivation of Planctomycetes and their phenomic and genomic characterization uncovers novel biology.</title>
        <authorList>
            <person name="Wiegand S."/>
            <person name="Jogler M."/>
            <person name="Boedeker C."/>
            <person name="Pinto D."/>
            <person name="Vollmers J."/>
            <person name="Rivas-Marin E."/>
            <person name="Kohn T."/>
            <person name="Peeters S.H."/>
            <person name="Heuer A."/>
            <person name="Rast P."/>
            <person name="Oberbeckmann S."/>
            <person name="Bunk B."/>
            <person name="Jeske O."/>
            <person name="Meyerdierks A."/>
            <person name="Storesund J.E."/>
            <person name="Kallscheuer N."/>
            <person name="Luecker S."/>
            <person name="Lage O.M."/>
            <person name="Pohl T."/>
            <person name="Merkel B.J."/>
            <person name="Hornburger P."/>
            <person name="Mueller R.-W."/>
            <person name="Bruemmer F."/>
            <person name="Labrenz M."/>
            <person name="Spormann A.M."/>
            <person name="Op Den Camp H."/>
            <person name="Overmann J."/>
            <person name="Amann R."/>
            <person name="Jetten M.S.M."/>
            <person name="Mascher T."/>
            <person name="Medema M.H."/>
            <person name="Devos D.P."/>
            <person name="Kaster A.-K."/>
            <person name="Ovreas L."/>
            <person name="Rohde M."/>
            <person name="Galperin M.Y."/>
            <person name="Jogler C."/>
        </authorList>
    </citation>
    <scope>NUCLEOTIDE SEQUENCE [LARGE SCALE GENOMIC DNA]</scope>
    <source>
        <strain evidence="9 10">Pla52o</strain>
    </source>
</reference>
<feature type="transmembrane region" description="Helical" evidence="7">
    <location>
        <begin position="434"/>
        <end position="454"/>
    </location>
</feature>
<proteinExistence type="predicted"/>
<protein>
    <submittedName>
        <fullName evidence="9">Serine/threonine-protein kinase PrkC</fullName>
        <ecNumber evidence="9">2.7.11.1</ecNumber>
    </submittedName>
</protein>
<gene>
    <name evidence="9" type="primary">prkC_7</name>
    <name evidence="9" type="ORF">Pla52o_11050</name>
</gene>
<evidence type="ECO:0000256" key="4">
    <source>
        <dbReference type="ARBA" id="ARBA00022840"/>
    </source>
</evidence>
<feature type="transmembrane region" description="Helical" evidence="7">
    <location>
        <begin position="506"/>
        <end position="524"/>
    </location>
</feature>
<feature type="transmembrane region" description="Helical" evidence="7">
    <location>
        <begin position="400"/>
        <end position="422"/>
    </location>
</feature>
<dbReference type="OrthoDB" id="6111975at2"/>
<dbReference type="PROSITE" id="PS00108">
    <property type="entry name" value="PROTEIN_KINASE_ST"/>
    <property type="match status" value="1"/>
</dbReference>
<keyword evidence="1 9" id="KW-0808">Transferase</keyword>
<keyword evidence="2 5" id="KW-0547">Nucleotide-binding</keyword>
<feature type="transmembrane region" description="Helical" evidence="7">
    <location>
        <begin position="466"/>
        <end position="486"/>
    </location>
</feature>
<dbReference type="RefSeq" id="WP_146593576.1">
    <property type="nucleotide sequence ID" value="NZ_SJPT01000002.1"/>
</dbReference>
<dbReference type="Gene3D" id="3.30.200.20">
    <property type="entry name" value="Phosphorylase Kinase, domain 1"/>
    <property type="match status" value="1"/>
</dbReference>
<dbReference type="SMART" id="SM00220">
    <property type="entry name" value="S_TKc"/>
    <property type="match status" value="1"/>
</dbReference>
<evidence type="ECO:0000256" key="2">
    <source>
        <dbReference type="ARBA" id="ARBA00022741"/>
    </source>
</evidence>
<sequence>MNKFRDPDPGRPHDGVDLPELDESFQLLAAAATAEELEMVAEQLGGDQAALLKRLAKHFSKSPADPAVAADGHAIPDRVGRFTILREIGSGGFGVVYLARDETIGREVAVKLPRRDLIRDTLRRQQLVHEARTAGALEHPNIIPVYESGTDGEMVYIVSAYCDGPDLASWQSLQRQQSTSIEAAVFVSKLANAVAYAHAQGVVHRDIKPSNVLLAREPSLTDSNEVHDPKASNSSLPLSRYQPRLTDFGLAQRSDEPITDTRSSLIVGTPLYMAPEQLLPDLGPVTAQTDIYSLGVLLVELLIGQPMLSGKTYIEILSIFQNESPAYKQLVPIHIPSDLRTIIIKCLSRTPENRFVSADALAQDLDAFVGGRPVSARNATWLNRTITWCRDAKRTREACLFTLAAIACMTTWVLYSLTLVWGPTFPGQDAWGPTVQAMAIVGIINVPIVIFAYLGLGQRLWAMKVALAWLLVGSVIVPGLVVVGAIGLLDPIYGPYPYFRKSFHSLIMLVGFAQVIYLAVGLYAHHWNTKRHVSW</sequence>
<dbReference type="GO" id="GO:0005524">
    <property type="term" value="F:ATP binding"/>
    <property type="evidence" value="ECO:0007669"/>
    <property type="project" value="UniProtKB-UniRule"/>
</dbReference>
<keyword evidence="7" id="KW-1133">Transmembrane helix</keyword>
<keyword evidence="7" id="KW-0812">Transmembrane</keyword>
<evidence type="ECO:0000256" key="5">
    <source>
        <dbReference type="PROSITE-ProRule" id="PRU10141"/>
    </source>
</evidence>